<keyword evidence="2" id="KW-0378">Hydrolase</keyword>
<dbReference type="PANTHER" id="PTHR42693">
    <property type="entry name" value="ARYLSULFATASE FAMILY MEMBER"/>
    <property type="match status" value="1"/>
</dbReference>
<gene>
    <name evidence="4" type="primary">betC_5</name>
    <name evidence="4" type="ORF">SCARR_00222</name>
</gene>
<dbReference type="Pfam" id="PF00884">
    <property type="entry name" value="Sulfatase"/>
    <property type="match status" value="1"/>
</dbReference>
<evidence type="ECO:0000256" key="1">
    <source>
        <dbReference type="ARBA" id="ARBA00008779"/>
    </source>
</evidence>
<dbReference type="CDD" id="cd16034">
    <property type="entry name" value="sulfatase_like"/>
    <property type="match status" value="1"/>
</dbReference>
<comment type="similarity">
    <text evidence="1">Belongs to the sulfatase family.</text>
</comment>
<evidence type="ECO:0000313" key="5">
    <source>
        <dbReference type="Proteomes" id="UP000346198"/>
    </source>
</evidence>
<protein>
    <submittedName>
        <fullName evidence="4">Choline-sulfatase</fullName>
    </submittedName>
</protein>
<sequence length="483" mass="53705">MNTSQSFSTSRRAFLGGVGTLAAASPLLSARGAAHGALPNVLFVLVDQWRFSAFSHGEVNDALVQTPNIDNFVAEGLRWRKAYATSPVCTPERAVLMTGLYPHQTGMTHNDLMIPPGNRCFAEVFQQAGYATHYIGKTHYDGEGRYDTVDAEGNTGWLPGDPSRRWRRRGFTTYQGFNRGHNFISTSAGNVAMVDDDGRTMTEVLNRYEPEFQRELAETFIQSNRERPWLCYLSWGPPHTPYDEVPAEYQIYSVSESDRRPNVPAGNPGAGDLADYYAQCAALDDHFGRLMQFLEDEGLKDNTLVVFTSDHGDMHYSQNLEKKGHPEEESCHIPLFMRMPGTIPSGQVSDTLMNGVDVMPTLLSLCGLPSQKTCAGVDKSAAAKGQPMPEVDSIFCPHQGAWRMVRSDRYKLIVRDNTSPMSINSVTELFDMDSDPYEQTNLKDDPARAGVKQQLYDRLVQWIADTGDSWPAAPVKAKGMYTT</sequence>
<dbReference type="InterPro" id="IPR006311">
    <property type="entry name" value="TAT_signal"/>
</dbReference>
<evidence type="ECO:0000259" key="3">
    <source>
        <dbReference type="Pfam" id="PF00884"/>
    </source>
</evidence>
<feature type="domain" description="Sulfatase N-terminal" evidence="3">
    <location>
        <begin position="39"/>
        <end position="367"/>
    </location>
</feature>
<evidence type="ECO:0000256" key="2">
    <source>
        <dbReference type="ARBA" id="ARBA00022801"/>
    </source>
</evidence>
<reference evidence="4 5" key="1">
    <citation type="submission" date="2019-04" db="EMBL/GenBank/DDBJ databases">
        <authorList>
            <person name="Van Vliet M D."/>
        </authorList>
    </citation>
    <scope>NUCLEOTIDE SEQUENCE [LARGE SCALE GENOMIC DNA]</scope>
    <source>
        <strain evidence="4 5">F21</strain>
    </source>
</reference>
<proteinExistence type="inferred from homology"/>
<dbReference type="InterPro" id="IPR050738">
    <property type="entry name" value="Sulfatase"/>
</dbReference>
<dbReference type="InterPro" id="IPR000917">
    <property type="entry name" value="Sulfatase_N"/>
</dbReference>
<dbReference type="Gene3D" id="3.40.720.10">
    <property type="entry name" value="Alkaline Phosphatase, subunit A"/>
    <property type="match status" value="2"/>
</dbReference>
<dbReference type="EMBL" id="CAAHFH010000001">
    <property type="protein sequence ID" value="VGO18171.1"/>
    <property type="molecule type" value="Genomic_DNA"/>
</dbReference>
<name>A0A6C2UFH1_9BACT</name>
<accession>A0A6C2UFH1</accession>
<evidence type="ECO:0000313" key="4">
    <source>
        <dbReference type="EMBL" id="VGO18171.1"/>
    </source>
</evidence>
<dbReference type="InterPro" id="IPR017850">
    <property type="entry name" value="Alkaline_phosphatase_core_sf"/>
</dbReference>
<dbReference type="PROSITE" id="PS51318">
    <property type="entry name" value="TAT"/>
    <property type="match status" value="1"/>
</dbReference>
<dbReference type="RefSeq" id="WP_136059684.1">
    <property type="nucleotide sequence ID" value="NZ_CAAHFH010000001.1"/>
</dbReference>
<dbReference type="AlphaFoldDB" id="A0A6C2UFH1"/>
<organism evidence="4 5">
    <name type="scientific">Pontiella sulfatireligans</name>
    <dbReference type="NCBI Taxonomy" id="2750658"/>
    <lineage>
        <taxon>Bacteria</taxon>
        <taxon>Pseudomonadati</taxon>
        <taxon>Kiritimatiellota</taxon>
        <taxon>Kiritimatiellia</taxon>
        <taxon>Kiritimatiellales</taxon>
        <taxon>Pontiellaceae</taxon>
        <taxon>Pontiella</taxon>
    </lineage>
</organism>
<dbReference type="PANTHER" id="PTHR42693:SF53">
    <property type="entry name" value="ENDO-4-O-SULFATASE"/>
    <property type="match status" value="1"/>
</dbReference>
<keyword evidence="5" id="KW-1185">Reference proteome</keyword>
<dbReference type="SUPFAM" id="SSF53649">
    <property type="entry name" value="Alkaline phosphatase-like"/>
    <property type="match status" value="1"/>
</dbReference>
<dbReference type="GO" id="GO:0004065">
    <property type="term" value="F:arylsulfatase activity"/>
    <property type="evidence" value="ECO:0007669"/>
    <property type="project" value="TreeGrafter"/>
</dbReference>
<dbReference type="Proteomes" id="UP000346198">
    <property type="component" value="Unassembled WGS sequence"/>
</dbReference>